<feature type="domain" description="SEP" evidence="3">
    <location>
        <begin position="118"/>
        <end position="183"/>
    </location>
</feature>
<dbReference type="RefSeq" id="XP_013755212.1">
    <property type="nucleotide sequence ID" value="XM_013899758.1"/>
</dbReference>
<dbReference type="GeneID" id="25567207"/>
<dbReference type="GO" id="GO:0000045">
    <property type="term" value="P:autophagosome assembly"/>
    <property type="evidence" value="ECO:0007669"/>
    <property type="project" value="TreeGrafter"/>
</dbReference>
<dbReference type="SMART" id="SM00166">
    <property type="entry name" value="UBX"/>
    <property type="match status" value="1"/>
</dbReference>
<dbReference type="OMA" id="NKDHTDK"/>
<dbReference type="InterPro" id="IPR029071">
    <property type="entry name" value="Ubiquitin-like_domsf"/>
</dbReference>
<reference evidence="4 5" key="1">
    <citation type="submission" date="2010-05" db="EMBL/GenBank/DDBJ databases">
        <title>The Genome Sequence of Thecamonas trahens ATCC 50062.</title>
        <authorList>
            <consortium name="The Broad Institute Genome Sequencing Platform"/>
            <person name="Russ C."/>
            <person name="Cuomo C."/>
            <person name="Shea T."/>
            <person name="Young S.K."/>
            <person name="Zeng Q."/>
            <person name="Koehrsen M."/>
            <person name="Haas B."/>
            <person name="Borodovsky M."/>
            <person name="Guigo R."/>
            <person name="Alvarado L."/>
            <person name="Berlin A."/>
            <person name="Bochicchio J."/>
            <person name="Borenstein D."/>
            <person name="Chapman S."/>
            <person name="Chen Z."/>
            <person name="Freedman E."/>
            <person name="Gellesch M."/>
            <person name="Goldberg J."/>
            <person name="Griggs A."/>
            <person name="Gujja S."/>
            <person name="Heilman E."/>
            <person name="Heiman D."/>
            <person name="Hepburn T."/>
            <person name="Howarth C."/>
            <person name="Jen D."/>
            <person name="Larson L."/>
            <person name="Mehta T."/>
            <person name="Park D."/>
            <person name="Pearson M."/>
            <person name="Roberts A."/>
            <person name="Saif S."/>
            <person name="Shenoy N."/>
            <person name="Sisk P."/>
            <person name="Stolte C."/>
            <person name="Sykes S."/>
            <person name="Thomson T."/>
            <person name="Walk T."/>
            <person name="White J."/>
            <person name="Yandava C."/>
            <person name="Burger G."/>
            <person name="Gray M.W."/>
            <person name="Holland P.W.H."/>
            <person name="King N."/>
            <person name="Lang F.B.F."/>
            <person name="Roger A.J."/>
            <person name="Ruiz-Trillo I."/>
            <person name="Lander E."/>
            <person name="Nusbaum C."/>
        </authorList>
    </citation>
    <scope>NUCLEOTIDE SEQUENCE [LARGE SCALE GENOMIC DNA]</scope>
    <source>
        <strain evidence="4 5">ATCC 50062</strain>
    </source>
</reference>
<dbReference type="PANTHER" id="PTHR23333">
    <property type="entry name" value="UBX DOMAIN CONTAINING PROTEIN"/>
    <property type="match status" value="1"/>
</dbReference>
<protein>
    <submittedName>
        <fullName evidence="4">UBX domain-containing protein</fullName>
    </submittedName>
</protein>
<dbReference type="Pfam" id="PF08059">
    <property type="entry name" value="SEP"/>
    <property type="match status" value="1"/>
</dbReference>
<dbReference type="Proteomes" id="UP000054408">
    <property type="component" value="Unassembled WGS sequence"/>
</dbReference>
<dbReference type="CDD" id="cd01770">
    <property type="entry name" value="UBX_UBXN2"/>
    <property type="match status" value="1"/>
</dbReference>
<dbReference type="SUPFAM" id="SSF102848">
    <property type="entry name" value="NSFL1 (p97 ATPase) cofactor p47, SEP domain"/>
    <property type="match status" value="1"/>
</dbReference>
<dbReference type="FunFam" id="3.30.420.210:FF:000002">
    <property type="entry name" value="UBX domain-containing protein 1"/>
    <property type="match status" value="1"/>
</dbReference>
<gene>
    <name evidence="4" type="ORF">AMSG_08532</name>
</gene>
<dbReference type="PROSITE" id="PS50033">
    <property type="entry name" value="UBX"/>
    <property type="match status" value="1"/>
</dbReference>
<dbReference type="GO" id="GO:0005634">
    <property type="term" value="C:nucleus"/>
    <property type="evidence" value="ECO:0007669"/>
    <property type="project" value="TreeGrafter"/>
</dbReference>
<feature type="compositionally biased region" description="Acidic residues" evidence="1">
    <location>
        <begin position="19"/>
        <end position="28"/>
    </location>
</feature>
<dbReference type="GO" id="GO:0061025">
    <property type="term" value="P:membrane fusion"/>
    <property type="evidence" value="ECO:0007669"/>
    <property type="project" value="TreeGrafter"/>
</dbReference>
<dbReference type="GO" id="GO:0043130">
    <property type="term" value="F:ubiquitin binding"/>
    <property type="evidence" value="ECO:0007669"/>
    <property type="project" value="TreeGrafter"/>
</dbReference>
<dbReference type="SMART" id="SM00553">
    <property type="entry name" value="SEP"/>
    <property type="match status" value="1"/>
</dbReference>
<dbReference type="eggNOG" id="KOG2086">
    <property type="taxonomic scope" value="Eukaryota"/>
</dbReference>
<dbReference type="GO" id="GO:0005829">
    <property type="term" value="C:cytosol"/>
    <property type="evidence" value="ECO:0007669"/>
    <property type="project" value="TreeGrafter"/>
</dbReference>
<dbReference type="PROSITE" id="PS51399">
    <property type="entry name" value="SEP"/>
    <property type="match status" value="1"/>
</dbReference>
<dbReference type="InterPro" id="IPR001012">
    <property type="entry name" value="UBX_dom"/>
</dbReference>
<dbReference type="InterPro" id="IPR012989">
    <property type="entry name" value="SEP_domain"/>
</dbReference>
<dbReference type="OrthoDB" id="25887at2759"/>
<dbReference type="STRING" id="461836.A0A0L0DK55"/>
<dbReference type="Gene3D" id="3.10.20.90">
    <property type="entry name" value="Phosphatidylinositol 3-kinase Catalytic Subunit, Chain A, domain 1"/>
    <property type="match status" value="1"/>
</dbReference>
<feature type="domain" description="UBX" evidence="2">
    <location>
        <begin position="234"/>
        <end position="308"/>
    </location>
</feature>
<evidence type="ECO:0000259" key="2">
    <source>
        <dbReference type="PROSITE" id="PS50033"/>
    </source>
</evidence>
<evidence type="ECO:0000256" key="1">
    <source>
        <dbReference type="SAM" id="MobiDB-lite"/>
    </source>
</evidence>
<evidence type="ECO:0000259" key="3">
    <source>
        <dbReference type="PROSITE" id="PS51399"/>
    </source>
</evidence>
<dbReference type="Gene3D" id="3.30.420.210">
    <property type="entry name" value="SEP domain"/>
    <property type="match status" value="1"/>
</dbReference>
<dbReference type="SUPFAM" id="SSF54236">
    <property type="entry name" value="Ubiquitin-like"/>
    <property type="match status" value="1"/>
</dbReference>
<feature type="region of interest" description="Disordered" evidence="1">
    <location>
        <begin position="1"/>
        <end position="77"/>
    </location>
</feature>
<name>A0A0L0DK55_THETB</name>
<evidence type="ECO:0000313" key="5">
    <source>
        <dbReference type="Proteomes" id="UP000054408"/>
    </source>
</evidence>
<dbReference type="PANTHER" id="PTHR23333:SF20">
    <property type="entry name" value="NSFL1 COFACTOR P47"/>
    <property type="match status" value="1"/>
</dbReference>
<evidence type="ECO:0000313" key="4">
    <source>
        <dbReference type="EMBL" id="KNC52662.1"/>
    </source>
</evidence>
<organism evidence="4 5">
    <name type="scientific">Thecamonas trahens ATCC 50062</name>
    <dbReference type="NCBI Taxonomy" id="461836"/>
    <lineage>
        <taxon>Eukaryota</taxon>
        <taxon>Apusozoa</taxon>
        <taxon>Apusomonadida</taxon>
        <taxon>Apusomonadidae</taxon>
        <taxon>Thecamonas</taxon>
    </lineage>
</organism>
<dbReference type="InterPro" id="IPR036241">
    <property type="entry name" value="NSFL1C_SEP_dom_sf"/>
</dbReference>
<proteinExistence type="predicted"/>
<accession>A0A0L0DK55</accession>
<dbReference type="GO" id="GO:0043161">
    <property type="term" value="P:proteasome-mediated ubiquitin-dependent protein catabolic process"/>
    <property type="evidence" value="ECO:0007669"/>
    <property type="project" value="TreeGrafter"/>
</dbReference>
<dbReference type="AlphaFoldDB" id="A0A0L0DK55"/>
<sequence length="310" mass="31908">MVHSMRPSLPSSMAAGNGDGDDDGDDANEYYAGGERSGVAVQGRPDKRSKRGEAADMMDAFKALGAKQGGSEDMDPAAQPATTPAFAGTGFRLGNTVSGSTPLPPPTSAAAAAGPQGPIKKVVHMWANGFSVDDGPLRAFDLPANKTFLDQLKAGRMPSEWAAELRGREVAVSLMDHGPEEYKEPPKPKYVAFAGSGQTLGSSSSVNVDMTPVASAPASSAAGAAVPAAIAVDDAKPTTQIQIRLASGERHSATFNTTHTVNDLYTYVQALSPGVTFVLRASFPPKPIAASDASLADAGLLKAAVIQRLT</sequence>
<keyword evidence="5" id="KW-1185">Reference proteome</keyword>
<dbReference type="GO" id="GO:0031468">
    <property type="term" value="P:nuclear membrane reassembly"/>
    <property type="evidence" value="ECO:0007669"/>
    <property type="project" value="TreeGrafter"/>
</dbReference>
<dbReference type="Pfam" id="PF00789">
    <property type="entry name" value="UBX"/>
    <property type="match status" value="1"/>
</dbReference>
<dbReference type="GO" id="GO:0007030">
    <property type="term" value="P:Golgi organization"/>
    <property type="evidence" value="ECO:0007669"/>
    <property type="project" value="TreeGrafter"/>
</dbReference>
<dbReference type="EMBL" id="GL349474">
    <property type="protein sequence ID" value="KNC52662.1"/>
    <property type="molecule type" value="Genomic_DNA"/>
</dbReference>